<name>A0A974Y5S2_9RHOO</name>
<dbReference type="Gene3D" id="1.10.510.10">
    <property type="entry name" value="Transferase(Phosphotransferase) domain 1"/>
    <property type="match status" value="1"/>
</dbReference>
<keyword evidence="2" id="KW-1185">Reference proteome</keyword>
<reference evidence="1" key="1">
    <citation type="submission" date="2020-11" db="EMBL/GenBank/DDBJ databases">
        <title>Azospira restricta DSM 18626 genome sequence.</title>
        <authorList>
            <person name="Moe W.M."/>
        </authorList>
    </citation>
    <scope>NUCLEOTIDE SEQUENCE</scope>
    <source>
        <strain evidence="1">DSM 18626</strain>
    </source>
</reference>
<dbReference type="AlphaFoldDB" id="A0A974Y5S2"/>
<proteinExistence type="predicted"/>
<gene>
    <name evidence="1" type="ORF">IWH25_05540</name>
</gene>
<dbReference type="EMBL" id="CP064781">
    <property type="protein sequence ID" value="QRJ65643.1"/>
    <property type="molecule type" value="Genomic_DNA"/>
</dbReference>
<accession>A0A974Y5S2</accession>
<evidence type="ECO:0000313" key="2">
    <source>
        <dbReference type="Proteomes" id="UP000663444"/>
    </source>
</evidence>
<dbReference type="Proteomes" id="UP000663444">
    <property type="component" value="Chromosome"/>
</dbReference>
<evidence type="ECO:0000313" key="1">
    <source>
        <dbReference type="EMBL" id="QRJ65643.1"/>
    </source>
</evidence>
<sequence>MREGAEVLEVDHHGDKVLRLADGSILKLFRRRRVISSAALYPYARRFANNAAALARLGIPVPQVIEVLRIPSIERDAVRYAPLAGKTLRELLRGGLAPARERELKAAFTRFVVGLHDQGVYFRSLHLGNVVCTPEGRLGLIDFADLRIHPWSLGKYLRARNLRRMQGLDEERDWIDAAAIVGGRPPGGAQ</sequence>
<dbReference type="SUPFAM" id="SSF56112">
    <property type="entry name" value="Protein kinase-like (PK-like)"/>
    <property type="match status" value="1"/>
</dbReference>
<organism evidence="1 2">
    <name type="scientific">Azospira restricta</name>
    <dbReference type="NCBI Taxonomy" id="404405"/>
    <lineage>
        <taxon>Bacteria</taxon>
        <taxon>Pseudomonadati</taxon>
        <taxon>Pseudomonadota</taxon>
        <taxon>Betaproteobacteria</taxon>
        <taxon>Rhodocyclales</taxon>
        <taxon>Rhodocyclaceae</taxon>
        <taxon>Azospira</taxon>
    </lineage>
</organism>
<dbReference type="KEGG" id="ares:IWH25_05540"/>
<protein>
    <submittedName>
        <fullName evidence="1">Toluene tolerance protein</fullName>
    </submittedName>
</protein>
<dbReference type="InterPro" id="IPR011009">
    <property type="entry name" value="Kinase-like_dom_sf"/>
</dbReference>